<dbReference type="Proteomes" id="UP001160148">
    <property type="component" value="Unassembled WGS sequence"/>
</dbReference>
<feature type="region of interest" description="Disordered" evidence="2">
    <location>
        <begin position="367"/>
        <end position="393"/>
    </location>
</feature>
<keyword evidence="1" id="KW-0479">Metal-binding</keyword>
<feature type="region of interest" description="Disordered" evidence="2">
    <location>
        <begin position="1"/>
        <end position="21"/>
    </location>
</feature>
<evidence type="ECO:0000259" key="3">
    <source>
        <dbReference type="PROSITE" id="PS50158"/>
    </source>
</evidence>
<evidence type="ECO:0000256" key="2">
    <source>
        <dbReference type="SAM" id="MobiDB-lite"/>
    </source>
</evidence>
<accession>A0AAV0W9X2</accession>
<gene>
    <name evidence="4" type="ORF">MEUPH1_LOCUS8841</name>
</gene>
<dbReference type="GO" id="GO:0008270">
    <property type="term" value="F:zinc ion binding"/>
    <property type="evidence" value="ECO:0007669"/>
    <property type="project" value="UniProtKB-KW"/>
</dbReference>
<reference evidence="4 5" key="1">
    <citation type="submission" date="2023-01" db="EMBL/GenBank/DDBJ databases">
        <authorList>
            <person name="Whitehead M."/>
        </authorList>
    </citation>
    <scope>NUCLEOTIDE SEQUENCE [LARGE SCALE GENOMIC DNA]</scope>
</reference>
<feature type="domain" description="CCHC-type" evidence="3">
    <location>
        <begin position="573"/>
        <end position="588"/>
    </location>
</feature>
<dbReference type="SMART" id="SM00343">
    <property type="entry name" value="ZnF_C2HC"/>
    <property type="match status" value="2"/>
</dbReference>
<evidence type="ECO:0000256" key="1">
    <source>
        <dbReference type="PROSITE-ProRule" id="PRU00047"/>
    </source>
</evidence>
<dbReference type="InterPro" id="IPR001878">
    <property type="entry name" value="Znf_CCHC"/>
</dbReference>
<keyword evidence="5" id="KW-1185">Reference proteome</keyword>
<sequence>MEVIKTEFTPSDKPAKPVNSPPAGALAHGFWGGQITFHHRPELSGLGDVPAGELDYCTDLYKSNDIIPDAPAGKISDNFRPQLLRLRGGGDSYPLEMDMYFNTGLMVPETSWSNMDLAQVLRIRGGAGDEDTFSTPTPLSNPRKRKSTCVPDETHAEAMSRHLENQDEIYEYIKAELITMLDKTRIGKKWQDSILDLVDKLVITSRSIYIEASELIGESSSLHSVLADCRKDNERLSTEVGALREQVSSLRVMSESSHHPPSTADNCNCKDHLEIISAELSAAVRAMTDASNRKLAKKTKRQGNEYQLRMINPDTAIVIDQQGPSTSSKQPETIDLVMEVEGSDTELNASNTYATITKKKPVKDRLGTRIRPTPTKTPKSAKGSRDAKMKRAKKQLVKPAFVIDAESGNDIWTKVKKAIPKPKVDGFRKLSNGSYIVTTADKETANAIRSLSGSGGLSITESGPRKPKVKMKGIPSDYEASFISDSLIAQNTDTEGANSSEVRPLFRCGKRGLDTTDWVIELSPRLYKELINKRTFIGMVSTFPRPFIDAPYCRRCLSLTHKTKDCEQEGVTCFHCAKTGHDKKSCPESSGSPTCAQCNGRHKSLSKDCKKWESRIRQLQTYTDYEC</sequence>
<evidence type="ECO:0000313" key="4">
    <source>
        <dbReference type="EMBL" id="CAI6352626.1"/>
    </source>
</evidence>
<dbReference type="GO" id="GO:0003676">
    <property type="term" value="F:nucleic acid binding"/>
    <property type="evidence" value="ECO:0007669"/>
    <property type="project" value="InterPro"/>
</dbReference>
<proteinExistence type="predicted"/>
<name>A0AAV0W9X2_9HEMI</name>
<dbReference type="SUPFAM" id="SSF57756">
    <property type="entry name" value="Retrovirus zinc finger-like domains"/>
    <property type="match status" value="1"/>
</dbReference>
<comment type="caution">
    <text evidence="4">The sequence shown here is derived from an EMBL/GenBank/DDBJ whole genome shotgun (WGS) entry which is preliminary data.</text>
</comment>
<protein>
    <recommendedName>
        <fullName evidence="3">CCHC-type domain-containing protein</fullName>
    </recommendedName>
</protein>
<evidence type="ECO:0000313" key="5">
    <source>
        <dbReference type="Proteomes" id="UP001160148"/>
    </source>
</evidence>
<feature type="region of interest" description="Disordered" evidence="2">
    <location>
        <begin position="129"/>
        <end position="150"/>
    </location>
</feature>
<dbReference type="AlphaFoldDB" id="A0AAV0W9X2"/>
<keyword evidence="1" id="KW-0863">Zinc-finger</keyword>
<keyword evidence="1" id="KW-0862">Zinc</keyword>
<organism evidence="4 5">
    <name type="scientific">Macrosiphum euphorbiae</name>
    <name type="common">potato aphid</name>
    <dbReference type="NCBI Taxonomy" id="13131"/>
    <lineage>
        <taxon>Eukaryota</taxon>
        <taxon>Metazoa</taxon>
        <taxon>Ecdysozoa</taxon>
        <taxon>Arthropoda</taxon>
        <taxon>Hexapoda</taxon>
        <taxon>Insecta</taxon>
        <taxon>Pterygota</taxon>
        <taxon>Neoptera</taxon>
        <taxon>Paraneoptera</taxon>
        <taxon>Hemiptera</taxon>
        <taxon>Sternorrhyncha</taxon>
        <taxon>Aphidomorpha</taxon>
        <taxon>Aphidoidea</taxon>
        <taxon>Aphididae</taxon>
        <taxon>Macrosiphini</taxon>
        <taxon>Macrosiphum</taxon>
    </lineage>
</organism>
<dbReference type="InterPro" id="IPR036875">
    <property type="entry name" value="Znf_CCHC_sf"/>
</dbReference>
<dbReference type="EMBL" id="CARXXK010000002">
    <property type="protein sequence ID" value="CAI6352626.1"/>
    <property type="molecule type" value="Genomic_DNA"/>
</dbReference>
<dbReference type="PROSITE" id="PS50158">
    <property type="entry name" value="ZF_CCHC"/>
    <property type="match status" value="1"/>
</dbReference>